<dbReference type="PANTHER" id="PTHR13114">
    <property type="entry name" value="MEDIATOR OF RNA POLYMERASE II TRANSCRIPTION SUBUNIT 17"/>
    <property type="match status" value="1"/>
</dbReference>
<protein>
    <submittedName>
        <fullName evidence="8">Mediator of RNA polymerase II transcription subunit 17</fullName>
    </submittedName>
</protein>
<dbReference type="GO" id="GO:0070847">
    <property type="term" value="C:core mediator complex"/>
    <property type="evidence" value="ECO:0007669"/>
    <property type="project" value="TreeGrafter"/>
</dbReference>
<accession>A0A914WT29</accession>
<evidence type="ECO:0000313" key="8">
    <source>
        <dbReference type="WBParaSite" id="PSAMB.scaffold5144size12516.g25965.t1"/>
    </source>
</evidence>
<evidence type="ECO:0000256" key="2">
    <source>
        <dbReference type="ARBA" id="ARBA00005635"/>
    </source>
</evidence>
<feature type="region of interest" description="Disordered" evidence="6">
    <location>
        <begin position="64"/>
        <end position="106"/>
    </location>
</feature>
<dbReference type="GO" id="GO:0006357">
    <property type="term" value="P:regulation of transcription by RNA polymerase II"/>
    <property type="evidence" value="ECO:0007669"/>
    <property type="project" value="InterPro"/>
</dbReference>
<evidence type="ECO:0000256" key="4">
    <source>
        <dbReference type="ARBA" id="ARBA00023163"/>
    </source>
</evidence>
<evidence type="ECO:0000256" key="5">
    <source>
        <dbReference type="ARBA" id="ARBA00023242"/>
    </source>
</evidence>
<dbReference type="Proteomes" id="UP000887566">
    <property type="component" value="Unplaced"/>
</dbReference>
<dbReference type="PANTHER" id="PTHR13114:SF7">
    <property type="entry name" value="MEDIATOR OF RNA POLYMERASE II TRANSCRIPTION SUBUNIT 17"/>
    <property type="match status" value="1"/>
</dbReference>
<dbReference type="WBParaSite" id="PSAMB.scaffold5144size12516.g25965.t1">
    <property type="protein sequence ID" value="PSAMB.scaffold5144size12516.g25965.t1"/>
    <property type="gene ID" value="PSAMB.scaffold5144size12516.g25965"/>
</dbReference>
<proteinExistence type="inferred from homology"/>
<dbReference type="GO" id="GO:0003712">
    <property type="term" value="F:transcription coregulator activity"/>
    <property type="evidence" value="ECO:0007669"/>
    <property type="project" value="InterPro"/>
</dbReference>
<keyword evidence="5" id="KW-0539">Nucleus</keyword>
<evidence type="ECO:0000256" key="3">
    <source>
        <dbReference type="ARBA" id="ARBA00023015"/>
    </source>
</evidence>
<dbReference type="InterPro" id="IPR019313">
    <property type="entry name" value="Mediator_Med17"/>
</dbReference>
<keyword evidence="7" id="KW-1185">Reference proteome</keyword>
<sequence>MPEVPSSSSASGVDISLETTTEWQIQEIGFDGQERYITPMVFSDHVAKLAHKIEWRELIGASASYDDTNGVEPGAESEGPTEAKKAKIAAATEDEDRRRGPETGPWQSVAKYLHQSLQQIGVLLDSLAVTRQQQYLMARPVADPSDTDQAVITQQEQDSKHFQWIVKRKALADAGKVLEQALEVRKQQVTDTDAAQDVFLKQLRSLRERWRVKKIGNVILGDLGYRIFGTKFLPNETFDIRRAPVVDGLLNPHASLQVQVPRDLMRRATISVSIEKDDMGALFDEEVSSRAFRTADEEIMKTIHWSLALQWAQETLLCRDIFSLLTKQAVEMEDRFAVLKNGVLVVALHGEYLLKIRLTYHPFTDGEIPQKGVVYLGRCLRQMFVSDQSTRWIKHRVFTTMPLTDAPKSLHMSGLKAIPAEQVEQLSKGEKPLLTRTIQVASHFILVKKATAILDQIAARCEDPQIAWRWVRSSRMQSCAAVVISTRNYDNIGRLSFHVRITTERISIFTREAQIIDCARDEKQLQRAVEYLICQHHLNSLSYICRLNHWQSLHCNQNAADRLGNPTPTFYATNQWGTRAIYVQLHLDKLPTVNVKRSEAGKLNGLVNQDGFVRLDYQRLVGSSFCRKIENLFLMMHN</sequence>
<evidence type="ECO:0000256" key="1">
    <source>
        <dbReference type="ARBA" id="ARBA00004123"/>
    </source>
</evidence>
<organism evidence="7 8">
    <name type="scientific">Plectus sambesii</name>
    <dbReference type="NCBI Taxonomy" id="2011161"/>
    <lineage>
        <taxon>Eukaryota</taxon>
        <taxon>Metazoa</taxon>
        <taxon>Ecdysozoa</taxon>
        <taxon>Nematoda</taxon>
        <taxon>Chromadorea</taxon>
        <taxon>Plectida</taxon>
        <taxon>Plectina</taxon>
        <taxon>Plectoidea</taxon>
        <taxon>Plectidae</taxon>
        <taxon>Plectus</taxon>
    </lineage>
</organism>
<reference evidence="8" key="1">
    <citation type="submission" date="2022-11" db="UniProtKB">
        <authorList>
            <consortium name="WormBaseParasite"/>
        </authorList>
    </citation>
    <scope>IDENTIFICATION</scope>
</reference>
<keyword evidence="3" id="KW-0805">Transcription regulation</keyword>
<evidence type="ECO:0000256" key="6">
    <source>
        <dbReference type="SAM" id="MobiDB-lite"/>
    </source>
</evidence>
<comment type="similarity">
    <text evidence="2">Belongs to the Mediator complex subunit 17 family.</text>
</comment>
<comment type="subcellular location">
    <subcellularLocation>
        <location evidence="1">Nucleus</location>
    </subcellularLocation>
</comment>
<dbReference type="GO" id="GO:0016592">
    <property type="term" value="C:mediator complex"/>
    <property type="evidence" value="ECO:0007669"/>
    <property type="project" value="InterPro"/>
</dbReference>
<keyword evidence="4" id="KW-0804">Transcription</keyword>
<evidence type="ECO:0000313" key="7">
    <source>
        <dbReference type="Proteomes" id="UP000887566"/>
    </source>
</evidence>
<name>A0A914WT29_9BILA</name>
<dbReference type="AlphaFoldDB" id="A0A914WT29"/>